<dbReference type="AlphaFoldDB" id="A0A1C7MFD5"/>
<protein>
    <submittedName>
        <fullName evidence="1">Uncharacterized protein</fullName>
    </submittedName>
</protein>
<organism evidence="1 2">
    <name type="scientific">Grifola frondosa</name>
    <name type="common">Maitake</name>
    <name type="synonym">Polyporus frondosus</name>
    <dbReference type="NCBI Taxonomy" id="5627"/>
    <lineage>
        <taxon>Eukaryota</taxon>
        <taxon>Fungi</taxon>
        <taxon>Dikarya</taxon>
        <taxon>Basidiomycota</taxon>
        <taxon>Agaricomycotina</taxon>
        <taxon>Agaricomycetes</taxon>
        <taxon>Polyporales</taxon>
        <taxon>Grifolaceae</taxon>
        <taxon>Grifola</taxon>
    </lineage>
</organism>
<name>A0A1C7MFD5_GRIFR</name>
<accession>A0A1C7MFD5</accession>
<comment type="caution">
    <text evidence="1">The sequence shown here is derived from an EMBL/GenBank/DDBJ whole genome shotgun (WGS) entry which is preliminary data.</text>
</comment>
<sequence length="101" mass="11206">MEGGGGIGCPHTVLILRSCSRTGRVNCPSLHASPRITIPRIPIIHHHVQFPSQKEKKEYSELAKKVRTEGDAQKFRKKYGMAELAPKTSTLSMCLIMPIPI</sequence>
<dbReference type="EMBL" id="LUGG01000004">
    <property type="protein sequence ID" value="OBZ75593.1"/>
    <property type="molecule type" value="Genomic_DNA"/>
</dbReference>
<evidence type="ECO:0000313" key="2">
    <source>
        <dbReference type="Proteomes" id="UP000092993"/>
    </source>
</evidence>
<keyword evidence="2" id="KW-1185">Reference proteome</keyword>
<proteinExistence type="predicted"/>
<gene>
    <name evidence="1" type="ORF">A0H81_04531</name>
</gene>
<evidence type="ECO:0000313" key="1">
    <source>
        <dbReference type="EMBL" id="OBZ75593.1"/>
    </source>
</evidence>
<dbReference type="Proteomes" id="UP000092993">
    <property type="component" value="Unassembled WGS sequence"/>
</dbReference>
<reference evidence="1 2" key="1">
    <citation type="submission" date="2016-03" db="EMBL/GenBank/DDBJ databases">
        <title>Whole genome sequencing of Grifola frondosa 9006-11.</title>
        <authorList>
            <person name="Min B."/>
            <person name="Park H."/>
            <person name="Kim J.-G."/>
            <person name="Cho H."/>
            <person name="Oh Y.-L."/>
            <person name="Kong W.-S."/>
            <person name="Choi I.-G."/>
        </authorList>
    </citation>
    <scope>NUCLEOTIDE SEQUENCE [LARGE SCALE GENOMIC DNA]</scope>
    <source>
        <strain evidence="1 2">9006-11</strain>
    </source>
</reference>